<gene>
    <name evidence="1" type="ORF">E5329_13220</name>
</gene>
<dbReference type="EMBL" id="SRYA01000024">
    <property type="protein sequence ID" value="TGY95800.1"/>
    <property type="molecule type" value="Genomic_DNA"/>
</dbReference>
<evidence type="ECO:0000313" key="1">
    <source>
        <dbReference type="EMBL" id="TGY95800.1"/>
    </source>
</evidence>
<organism evidence="1 2">
    <name type="scientific">Petralouisia muris</name>
    <dbReference type="NCBI Taxonomy" id="3032872"/>
    <lineage>
        <taxon>Bacteria</taxon>
        <taxon>Bacillati</taxon>
        <taxon>Bacillota</taxon>
        <taxon>Clostridia</taxon>
        <taxon>Lachnospirales</taxon>
        <taxon>Lachnospiraceae</taxon>
        <taxon>Petralouisia</taxon>
    </lineage>
</organism>
<protein>
    <submittedName>
        <fullName evidence="1">Uncharacterized protein</fullName>
    </submittedName>
</protein>
<comment type="caution">
    <text evidence="1">The sequence shown here is derived from an EMBL/GenBank/DDBJ whole genome shotgun (WGS) entry which is preliminary data.</text>
</comment>
<keyword evidence="2" id="KW-1185">Reference proteome</keyword>
<name>A0AC61RVT6_9FIRM</name>
<evidence type="ECO:0000313" key="2">
    <source>
        <dbReference type="Proteomes" id="UP000304953"/>
    </source>
</evidence>
<reference evidence="1" key="1">
    <citation type="submission" date="2019-04" db="EMBL/GenBank/DDBJ databases">
        <title>Microbes associate with the intestines of laboratory mice.</title>
        <authorList>
            <person name="Navarre W."/>
            <person name="Wong E."/>
            <person name="Huang K."/>
            <person name="Tropini C."/>
            <person name="Ng K."/>
            <person name="Yu B."/>
        </authorList>
    </citation>
    <scope>NUCLEOTIDE SEQUENCE</scope>
    <source>
        <strain evidence="1">NM01_1-7b</strain>
    </source>
</reference>
<proteinExistence type="predicted"/>
<accession>A0AC61RVT6</accession>
<dbReference type="Proteomes" id="UP000304953">
    <property type="component" value="Unassembled WGS sequence"/>
</dbReference>
<sequence>MQEEKMSKDVKKKLSRIPTLSVLKKMGTGTLEAEDLESFPKNNRWAFNAGRTFAGNPKYLFIYINKYRKDIDAYWLCDNEETVEYIRKLGYKAYTFVDGEAHRLEAQTGVYVVEQVKENIPERMAEVKYLNLYHGVGCKSIERRAHTGFLTERVAGKYIRYNQFYYDRQLFLVTSPLMEKHFIYQCGLRKSQVIRGGYPRCMYQKYFEKLTTFNHDIRARKGLGADTKIAAYAPTYRDDVPQGFMSLAIPDMERLIQKLEERNMLMIFKMHPLIEEDYEYLKLKEKYQDHPRLLFWNNQEDFYEIFDDIEVGIIDYSSIFYDMLAGGTKYFIRYFFAESSRDMVYDLEEMTCGKMCRNFDSLLEALNSYEEDDKKDRERIEKLFWEYDHKGSMDEIINHTLEFEPKPEPLPTLYTFDIFDTLISRSVLEPEGIFYQVKERMEASELEFPSFFMRNYPQKRQEAEENAREWYRKTLELRPDARREIHFEEIFERMASVYHLTDEQRNALMQWELEAEYDSSIPIPGAVSYVKDLVQKGETVCLISDMYLSREFVQKLLVKAEPVLGELPLFLSSEYGVQKSTGLLYLEVYRSFETYMFGAWIHHGDNRKADGAIAKKLNITTVLRERPEFNEYEWKIATEIGTGDAFKAAALLARFRKNNGKRKDYYAYGHISMYFVPYISWVLQHAIEHGTECLYFISRDGYQLKRIADRIIEKKKLPVRTKYIYGSRRVWRIPSLITELDKEFFSKFGNFVNIKSYDKMLNALNMEEKDFQRIFPDLAYLKEVGEITKEIRASLIITFSNSEPYRQYILDKSARDREIVLKYLRQEIDFEETYSFVEYWGRGYTQDCMARLLEAACGYQCPVPFYYMRSIYSNEENRIRYNFTTASNSLIFVEAIFANIPYKSIEQYQRDANGAILPVLEPADCDMELFHAMEHRLIQFVDDFYSLGLEDTEALEKMLQKVSVEYFEEHQEDETYTECLAPLIDSYTMYDAKREYAPAFTAEMADGLIRENPKSDYTSSLKMSLARTEKRLADKVRYIVEDVPELRKEGDKKTSKILAKKEENLLAPYNIKRHKYKSLYFQATYQKHAMHPVEKGKVILFTNNSPTDRDEYWSLEQQLKKMGNMKILRYSKNTFYGKVIKEMATAEYIFINRHIELMSLLKFRKGTYVVQLGEFALSLNCFGKGMYFPGYLKDSRNWNNRLMRNDYDLICAASETMKKIYESSFSLKGKGRVQAVGSCCTDIYFSETFRKEARRSLEELFPAARGKKIIVYLPQYRHRVKGNRVLEFLDIRKLKKALENEYVMVTDYRVPAGMDSYLMADDLQDFFCDVTNKISIRRLIAAGDVFVGDYRNTFFESFLRRKPVFLTADDYQEYTKERDYNFAYEDILSAPVLGDAEELIWQLQRIEAYDYRYLEQFCEKYLGACDGHAAERVLEYKNEI</sequence>